<dbReference type="STRING" id="35608.A0A2U1MRH6"/>
<gene>
    <name evidence="2" type="ORF">CTI12_AA352650</name>
</gene>
<proteinExistence type="predicted"/>
<dbReference type="OrthoDB" id="306690at2759"/>
<dbReference type="EMBL" id="PKPP01004542">
    <property type="protein sequence ID" value="PWA63871.1"/>
    <property type="molecule type" value="Genomic_DNA"/>
</dbReference>
<evidence type="ECO:0000313" key="3">
    <source>
        <dbReference type="Proteomes" id="UP000245207"/>
    </source>
</evidence>
<dbReference type="Pfam" id="PF04146">
    <property type="entry name" value="YTH"/>
    <property type="match status" value="1"/>
</dbReference>
<dbReference type="PANTHER" id="PTHR12357">
    <property type="entry name" value="YTH YT521-B HOMOLOGY DOMAIN-CONTAINING"/>
    <property type="match status" value="1"/>
</dbReference>
<name>A0A2U1MRH6_ARTAN</name>
<dbReference type="InterPro" id="IPR007275">
    <property type="entry name" value="YTH_domain"/>
</dbReference>
<sequence length="864" mass="96135">MYTGDDHHRVFGVDGQNVQFVDTQTGSLPYVYYTPGYGYAQSLYNPYNPSIPGAVMAADGSYVATQQYYMPSYENGTSSPMVVQPGFETYTSGTTDQYYDMSAASTASWVDPSGVNSNSFSAAGAYPMNSTANFGVTSNSVSGPASSQMLQGRGAHATGNFTNGETVSNYSQLKVTLPAANGVSNFGSSGNARVLVDKGRSKLPLVKVTNEVNGTPNALTEQNRGPRSRRAHLRVKAYYSRARDQYNKDDFPIDYVNAKFFVIKPYSEDDVHKSIKYNVWSSTPNGNKKLNSAYEEAQKISVGDPKGCPIFLCFSVNASGQFCGVAEMTGPVDFHKDKDFWQQDKWSGSFLVKWHIIKDVPDPHFRHIILENNEHKPVTNSRDTQEIEYKKGLEVLKVFKSYTSKTCLLDDFMYYENRHKKLQDEKARLLMRSSVTRKRKIVAFLHPPHKLNNFFDVASSGDEKSGKDNHIDTSDSNVSTFANGKPTEDDVLRFSSLAISPGQKETTVTGGATSVSAVSITDSDNVLTVGSMPVKPKHNGFAESSGFLTVGTIPLDPKALKVKEASASAEIGLRKNLMEGVSVCDSSVNQPESERVRPLALTKEEITALNNFTVTFEHARSLFDADLPTFKAKLIKFNILVWNEPDGIPLRIHGGDYVITIVINKISTYYHAAEGSKLRGYFVRLNLNTSDEQTVALMGIYDECIRDHVHDSDYAPYHELPFYCLPNEDASYKDAYASLRAAYDEHASHEYSSDEYSSDDEAHGDPDRHICIILQEPGVATRRLLVILETNTLIDFLNIIELELGGLQRGRYEISYNHHRLGVVYIRSHLRGMKHICIRGECAGLGLTIWDLIIQRNRLFRIVN</sequence>
<evidence type="ECO:0000313" key="2">
    <source>
        <dbReference type="EMBL" id="PWA63871.1"/>
    </source>
</evidence>
<dbReference type="AlphaFoldDB" id="A0A2U1MRH6"/>
<dbReference type="PANTHER" id="PTHR12357:SF92">
    <property type="entry name" value="YTH DOMAIN-CONTAINING FAMILY PROTEIN"/>
    <property type="match status" value="1"/>
</dbReference>
<comment type="caution">
    <text evidence="2">The sequence shown here is derived from an EMBL/GenBank/DDBJ whole genome shotgun (WGS) entry which is preliminary data.</text>
</comment>
<dbReference type="GO" id="GO:0003729">
    <property type="term" value="F:mRNA binding"/>
    <property type="evidence" value="ECO:0007669"/>
    <property type="project" value="TreeGrafter"/>
</dbReference>
<reference evidence="2 3" key="1">
    <citation type="journal article" date="2018" name="Mol. Plant">
        <title>The genome of Artemisia annua provides insight into the evolution of Asteraceae family and artemisinin biosynthesis.</title>
        <authorList>
            <person name="Shen Q."/>
            <person name="Zhang L."/>
            <person name="Liao Z."/>
            <person name="Wang S."/>
            <person name="Yan T."/>
            <person name="Shi P."/>
            <person name="Liu M."/>
            <person name="Fu X."/>
            <person name="Pan Q."/>
            <person name="Wang Y."/>
            <person name="Lv Z."/>
            <person name="Lu X."/>
            <person name="Zhang F."/>
            <person name="Jiang W."/>
            <person name="Ma Y."/>
            <person name="Chen M."/>
            <person name="Hao X."/>
            <person name="Li L."/>
            <person name="Tang Y."/>
            <person name="Lv G."/>
            <person name="Zhou Y."/>
            <person name="Sun X."/>
            <person name="Brodelius P.E."/>
            <person name="Rose J.K.C."/>
            <person name="Tang K."/>
        </authorList>
    </citation>
    <scope>NUCLEOTIDE SEQUENCE [LARGE SCALE GENOMIC DNA]</scope>
    <source>
        <strain evidence="3">cv. Huhao1</strain>
        <tissue evidence="2">Leaf</tissue>
    </source>
</reference>
<dbReference type="Gene3D" id="3.10.590.10">
    <property type="entry name" value="ph1033 like domains"/>
    <property type="match status" value="1"/>
</dbReference>
<dbReference type="GO" id="GO:0005737">
    <property type="term" value="C:cytoplasm"/>
    <property type="evidence" value="ECO:0007669"/>
    <property type="project" value="TreeGrafter"/>
</dbReference>
<protein>
    <submittedName>
        <fullName evidence="2">YTH domain-containing protein</fullName>
    </submittedName>
</protein>
<dbReference type="GO" id="GO:0061157">
    <property type="term" value="P:mRNA destabilization"/>
    <property type="evidence" value="ECO:0007669"/>
    <property type="project" value="TreeGrafter"/>
</dbReference>
<accession>A0A2U1MRH6</accession>
<organism evidence="2 3">
    <name type="scientific">Artemisia annua</name>
    <name type="common">Sweet wormwood</name>
    <dbReference type="NCBI Taxonomy" id="35608"/>
    <lineage>
        <taxon>Eukaryota</taxon>
        <taxon>Viridiplantae</taxon>
        <taxon>Streptophyta</taxon>
        <taxon>Embryophyta</taxon>
        <taxon>Tracheophyta</taxon>
        <taxon>Spermatophyta</taxon>
        <taxon>Magnoliopsida</taxon>
        <taxon>eudicotyledons</taxon>
        <taxon>Gunneridae</taxon>
        <taxon>Pentapetalae</taxon>
        <taxon>asterids</taxon>
        <taxon>campanulids</taxon>
        <taxon>Asterales</taxon>
        <taxon>Asteraceae</taxon>
        <taxon>Asteroideae</taxon>
        <taxon>Anthemideae</taxon>
        <taxon>Artemisiinae</taxon>
        <taxon>Artemisia</taxon>
    </lineage>
</organism>
<evidence type="ECO:0000259" key="1">
    <source>
        <dbReference type="PROSITE" id="PS50882"/>
    </source>
</evidence>
<dbReference type="Proteomes" id="UP000245207">
    <property type="component" value="Unassembled WGS sequence"/>
</dbReference>
<dbReference type="InterPro" id="IPR045168">
    <property type="entry name" value="YTH_prot"/>
</dbReference>
<feature type="domain" description="YTH" evidence="1">
    <location>
        <begin position="258"/>
        <end position="399"/>
    </location>
</feature>
<dbReference type="CDD" id="cd21134">
    <property type="entry name" value="YTH"/>
    <property type="match status" value="1"/>
</dbReference>
<dbReference type="PROSITE" id="PS50882">
    <property type="entry name" value="YTH"/>
    <property type="match status" value="1"/>
</dbReference>
<keyword evidence="3" id="KW-1185">Reference proteome</keyword>